<accession>A0A7J6KK49</accession>
<evidence type="ECO:0000313" key="1">
    <source>
        <dbReference type="EMBL" id="KAF4647447.1"/>
    </source>
</evidence>
<sequence length="136" mass="15862">VQRLLDTAPTRSGHNIPVINNYYELEAEFSSYRLTNAMVNYIREGRDLEEEFIYHGGFWGETHWAVLFGGGGMLSSLHWYIESMRDGFPLYMDVQNKLLRDGLKVAWIGTTRVWYNPLKRCHSHTFVPFLCAIIDE</sequence>
<proteinExistence type="predicted"/>
<protein>
    <submittedName>
        <fullName evidence="1">Uncharacterized protein</fullName>
    </submittedName>
</protein>
<gene>
    <name evidence="1" type="ORF">FOL47_004609</name>
</gene>
<organism evidence="1 2">
    <name type="scientific">Perkinsus chesapeaki</name>
    <name type="common">Clam parasite</name>
    <name type="synonym">Perkinsus andrewsi</name>
    <dbReference type="NCBI Taxonomy" id="330153"/>
    <lineage>
        <taxon>Eukaryota</taxon>
        <taxon>Sar</taxon>
        <taxon>Alveolata</taxon>
        <taxon>Perkinsozoa</taxon>
        <taxon>Perkinsea</taxon>
        <taxon>Perkinsida</taxon>
        <taxon>Perkinsidae</taxon>
        <taxon>Perkinsus</taxon>
    </lineage>
</organism>
<name>A0A7J6KK49_PERCH</name>
<feature type="non-terminal residue" evidence="1">
    <location>
        <position position="1"/>
    </location>
</feature>
<keyword evidence="2" id="KW-1185">Reference proteome</keyword>
<reference evidence="1 2" key="1">
    <citation type="submission" date="2020-04" db="EMBL/GenBank/DDBJ databases">
        <title>Perkinsus chesapeaki whole genome sequence.</title>
        <authorList>
            <person name="Bogema D.R."/>
        </authorList>
    </citation>
    <scope>NUCLEOTIDE SEQUENCE [LARGE SCALE GENOMIC DNA]</scope>
    <source>
        <strain evidence="1">ATCC PRA-425</strain>
    </source>
</reference>
<dbReference type="AlphaFoldDB" id="A0A7J6KK49"/>
<dbReference type="EMBL" id="JAAPAO010002601">
    <property type="protein sequence ID" value="KAF4647447.1"/>
    <property type="molecule type" value="Genomic_DNA"/>
</dbReference>
<comment type="caution">
    <text evidence="1">The sequence shown here is derived from an EMBL/GenBank/DDBJ whole genome shotgun (WGS) entry which is preliminary data.</text>
</comment>
<evidence type="ECO:0000313" key="2">
    <source>
        <dbReference type="Proteomes" id="UP000591131"/>
    </source>
</evidence>
<dbReference type="Proteomes" id="UP000591131">
    <property type="component" value="Unassembled WGS sequence"/>
</dbReference>
<feature type="non-terminal residue" evidence="1">
    <location>
        <position position="136"/>
    </location>
</feature>